<evidence type="ECO:0000313" key="9">
    <source>
        <dbReference type="EMBL" id="EFH82453.1"/>
    </source>
</evidence>
<keyword evidence="9" id="KW-0723">Serine/threonine-protein kinase</keyword>
<dbReference type="Pfam" id="PF00069">
    <property type="entry name" value="Pkinase"/>
    <property type="match status" value="1"/>
</dbReference>
<dbReference type="InterPro" id="IPR011009">
    <property type="entry name" value="Kinase-like_dom_sf"/>
</dbReference>
<feature type="domain" description="Protein kinase" evidence="8">
    <location>
        <begin position="11"/>
        <end position="281"/>
    </location>
</feature>
<evidence type="ECO:0000256" key="4">
    <source>
        <dbReference type="ARBA" id="ARBA00022777"/>
    </source>
</evidence>
<keyword evidence="2" id="KW-0808">Transferase</keyword>
<evidence type="ECO:0000256" key="3">
    <source>
        <dbReference type="ARBA" id="ARBA00022741"/>
    </source>
</evidence>
<dbReference type="OrthoDB" id="9814968at2"/>
<evidence type="ECO:0000256" key="5">
    <source>
        <dbReference type="ARBA" id="ARBA00022840"/>
    </source>
</evidence>
<keyword evidence="7" id="KW-1133">Transmembrane helix</keyword>
<dbReference type="GO" id="GO:0005524">
    <property type="term" value="F:ATP binding"/>
    <property type="evidence" value="ECO:0007669"/>
    <property type="project" value="UniProtKB-KW"/>
</dbReference>
<keyword evidence="5" id="KW-0067">ATP-binding</keyword>
<dbReference type="InterPro" id="IPR000719">
    <property type="entry name" value="Prot_kinase_dom"/>
</dbReference>
<dbReference type="InParanoid" id="D6U0W3"/>
<dbReference type="eggNOG" id="COG0515">
    <property type="taxonomic scope" value="Bacteria"/>
</dbReference>
<sequence>MPQEKIQLNGYEITETVFRGHYSTLYRGAARDDKRPVFIRNWPMAHIASERKQQRLQDEVEKLKSLNEHPHILDTYELVIGEQGMALVSEAAQQVSLQARLADTSRVPFAQEEAFAIIEQIGSALVVAHEQGVVHANVTPETIYFRQEGEAALTDFRLRNMTGAISDYHAYIEEAVPRSLYMAPEQFEGRVSQAVDQYALACLAYMLLTGRAPFAGTARATLLQKHKNEMPVPPSRVRPNLPASVDPALLRALEKEPSRRFPDVQSFLAALKGEDKEAPLILPASAAGSPEEPTQEFAALSAVTRETSPALAPNIGDNHEKKLSKKKLLLSVLLPLLALLVIVTTILALPRPALPPLLQAVEINVVTTIAPTPTPVITRGVTPTSTVQPSPTLRPLPTSKPTSIPKPIPTPTTQPVQTTPTQIAQGQGNVSPVFECVQPHGNKYDAYFGYNNSGSSTVTIPQGSTNMLIPEQYNGSQPTVFNPGRQYHVFRVTFSNGEIVMWALNYKMATGSQFGPGC</sequence>
<evidence type="ECO:0000256" key="2">
    <source>
        <dbReference type="ARBA" id="ARBA00022679"/>
    </source>
</evidence>
<proteinExistence type="predicted"/>
<dbReference type="STRING" id="485913.Krac_3265"/>
<keyword evidence="10" id="KW-1185">Reference proteome</keyword>
<dbReference type="Gene3D" id="1.10.510.10">
    <property type="entry name" value="Transferase(Phosphotransferase) domain 1"/>
    <property type="match status" value="1"/>
</dbReference>
<feature type="compositionally biased region" description="Low complexity" evidence="6">
    <location>
        <begin position="380"/>
        <end position="403"/>
    </location>
</feature>
<dbReference type="PROSITE" id="PS50011">
    <property type="entry name" value="PROTEIN_KINASE_DOM"/>
    <property type="match status" value="1"/>
</dbReference>
<feature type="transmembrane region" description="Helical" evidence="7">
    <location>
        <begin position="328"/>
        <end position="349"/>
    </location>
</feature>
<evidence type="ECO:0000256" key="1">
    <source>
        <dbReference type="ARBA" id="ARBA00012513"/>
    </source>
</evidence>
<dbReference type="SUPFAM" id="SSF56112">
    <property type="entry name" value="Protein kinase-like (PK-like)"/>
    <property type="match status" value="1"/>
</dbReference>
<name>D6U0W3_KTERA</name>
<keyword evidence="7" id="KW-0472">Membrane</keyword>
<dbReference type="PANTHER" id="PTHR43289">
    <property type="entry name" value="MITOGEN-ACTIVATED PROTEIN KINASE KINASE KINASE 20-RELATED"/>
    <property type="match status" value="1"/>
</dbReference>
<evidence type="ECO:0000256" key="6">
    <source>
        <dbReference type="SAM" id="MobiDB-lite"/>
    </source>
</evidence>
<reference evidence="9 10" key="1">
    <citation type="journal article" date="2011" name="Stand. Genomic Sci.">
        <title>Non-contiguous finished genome sequence and contextual data of the filamentous soil bacterium Ktedonobacter racemifer type strain (SOSP1-21).</title>
        <authorList>
            <person name="Chang Y.J."/>
            <person name="Land M."/>
            <person name="Hauser L."/>
            <person name="Chertkov O."/>
            <person name="Del Rio T.G."/>
            <person name="Nolan M."/>
            <person name="Copeland A."/>
            <person name="Tice H."/>
            <person name="Cheng J.F."/>
            <person name="Lucas S."/>
            <person name="Han C."/>
            <person name="Goodwin L."/>
            <person name="Pitluck S."/>
            <person name="Ivanova N."/>
            <person name="Ovchinikova G."/>
            <person name="Pati A."/>
            <person name="Chen A."/>
            <person name="Palaniappan K."/>
            <person name="Mavromatis K."/>
            <person name="Liolios K."/>
            <person name="Brettin T."/>
            <person name="Fiebig A."/>
            <person name="Rohde M."/>
            <person name="Abt B."/>
            <person name="Goker M."/>
            <person name="Detter J.C."/>
            <person name="Woyke T."/>
            <person name="Bristow J."/>
            <person name="Eisen J.A."/>
            <person name="Markowitz V."/>
            <person name="Hugenholtz P."/>
            <person name="Kyrpides N.C."/>
            <person name="Klenk H.P."/>
            <person name="Lapidus A."/>
        </authorList>
    </citation>
    <scope>NUCLEOTIDE SEQUENCE [LARGE SCALE GENOMIC DNA]</scope>
    <source>
        <strain evidence="10">DSM 44963</strain>
    </source>
</reference>
<keyword evidence="3" id="KW-0547">Nucleotide-binding</keyword>
<keyword evidence="4 9" id="KW-0418">Kinase</keyword>
<feature type="region of interest" description="Disordered" evidence="6">
    <location>
        <begin position="380"/>
        <end position="419"/>
    </location>
</feature>
<evidence type="ECO:0000256" key="7">
    <source>
        <dbReference type="SAM" id="Phobius"/>
    </source>
</evidence>
<keyword evidence="7" id="KW-0812">Transmembrane</keyword>
<dbReference type="PANTHER" id="PTHR43289:SF6">
    <property type="entry name" value="SERINE_THREONINE-PROTEIN KINASE NEKL-3"/>
    <property type="match status" value="1"/>
</dbReference>
<organism evidence="9 10">
    <name type="scientific">Ktedonobacter racemifer DSM 44963</name>
    <dbReference type="NCBI Taxonomy" id="485913"/>
    <lineage>
        <taxon>Bacteria</taxon>
        <taxon>Bacillati</taxon>
        <taxon>Chloroflexota</taxon>
        <taxon>Ktedonobacteria</taxon>
        <taxon>Ktedonobacterales</taxon>
        <taxon>Ktedonobacteraceae</taxon>
        <taxon>Ktedonobacter</taxon>
    </lineage>
</organism>
<dbReference type="AlphaFoldDB" id="D6U0W3"/>
<dbReference type="RefSeq" id="WP_007920575.1">
    <property type="nucleotide sequence ID" value="NZ_ADVG01000004.1"/>
</dbReference>
<dbReference type="CDD" id="cd14014">
    <property type="entry name" value="STKc_PknB_like"/>
    <property type="match status" value="1"/>
</dbReference>
<gene>
    <name evidence="9" type="ORF">Krac_3265</name>
</gene>
<evidence type="ECO:0000259" key="8">
    <source>
        <dbReference type="PROSITE" id="PS50011"/>
    </source>
</evidence>
<dbReference type="EMBL" id="ADVG01000004">
    <property type="protein sequence ID" value="EFH82453.1"/>
    <property type="molecule type" value="Genomic_DNA"/>
</dbReference>
<accession>D6U0W3</accession>
<evidence type="ECO:0000313" key="10">
    <source>
        <dbReference type="Proteomes" id="UP000004508"/>
    </source>
</evidence>
<dbReference type="GO" id="GO:0004674">
    <property type="term" value="F:protein serine/threonine kinase activity"/>
    <property type="evidence" value="ECO:0007669"/>
    <property type="project" value="UniProtKB-KW"/>
</dbReference>
<dbReference type="EC" id="2.7.11.1" evidence="1"/>
<comment type="caution">
    <text evidence="9">The sequence shown here is derived from an EMBL/GenBank/DDBJ whole genome shotgun (WGS) entry which is preliminary data.</text>
</comment>
<protein>
    <recommendedName>
        <fullName evidence="1">non-specific serine/threonine protein kinase</fullName>
        <ecNumber evidence="1">2.7.11.1</ecNumber>
    </recommendedName>
</protein>
<dbReference type="Proteomes" id="UP000004508">
    <property type="component" value="Unassembled WGS sequence"/>
</dbReference>